<dbReference type="GO" id="GO:0016747">
    <property type="term" value="F:acyltransferase activity, transferring groups other than amino-acyl groups"/>
    <property type="evidence" value="ECO:0007669"/>
    <property type="project" value="InterPro"/>
</dbReference>
<dbReference type="Pfam" id="PF00583">
    <property type="entry name" value="Acetyltransf_1"/>
    <property type="match status" value="1"/>
</dbReference>
<dbReference type="InterPro" id="IPR016181">
    <property type="entry name" value="Acyl_CoA_acyltransferase"/>
</dbReference>
<evidence type="ECO:0000313" key="3">
    <source>
        <dbReference type="Proteomes" id="UP000242427"/>
    </source>
</evidence>
<dbReference type="AlphaFoldDB" id="A0A9X7JVP3"/>
<accession>A0A9X7JVP3</accession>
<keyword evidence="3" id="KW-1185">Reference proteome</keyword>
<dbReference type="OrthoDB" id="3700890at2"/>
<comment type="caution">
    <text evidence="2">The sequence shown here is derived from an EMBL/GenBank/DDBJ whole genome shotgun (WGS) entry which is preliminary data.</text>
</comment>
<dbReference type="EMBL" id="PXWG01000001">
    <property type="protein sequence ID" value="PSJ30606.1"/>
    <property type="molecule type" value="Genomic_DNA"/>
</dbReference>
<dbReference type="InterPro" id="IPR000182">
    <property type="entry name" value="GNAT_dom"/>
</dbReference>
<gene>
    <name evidence="2" type="ORF">B7P34_00940</name>
</gene>
<dbReference type="RefSeq" id="WP_106673800.1">
    <property type="nucleotide sequence ID" value="NZ_PXWG01000001.1"/>
</dbReference>
<evidence type="ECO:0000259" key="1">
    <source>
        <dbReference type="PROSITE" id="PS51186"/>
    </source>
</evidence>
<sequence>MEELTRLSDIKQAAADDGHLIWAAQGQTEHGLGPGVRAWRHGTAVAVASPWLSQRDRIAIAGDGPDAVVLGQQVLDEVGPSYRPFGKALLIDALVGEVPGLLPVPYFFWMETTALPGTADAGVRWLDAQQEQRAVSLFGRFFPDSYAQPGSLGVRRWAGTSGEVAGAAGPEPLAVAADAWSASGCGFVAGVVTHPAARGRGLAQAVCGFVVNSLVRRRGRAALMVDAGNAPAIAAYERLGMAKRLFGAAYFAQP</sequence>
<organism evidence="2 3">
    <name type="scientific">Streptosporangium nondiastaticum</name>
    <dbReference type="NCBI Taxonomy" id="35764"/>
    <lineage>
        <taxon>Bacteria</taxon>
        <taxon>Bacillati</taxon>
        <taxon>Actinomycetota</taxon>
        <taxon>Actinomycetes</taxon>
        <taxon>Streptosporangiales</taxon>
        <taxon>Streptosporangiaceae</taxon>
        <taxon>Streptosporangium</taxon>
    </lineage>
</organism>
<feature type="domain" description="N-acetyltransferase" evidence="1">
    <location>
        <begin position="121"/>
        <end position="254"/>
    </location>
</feature>
<evidence type="ECO:0000313" key="2">
    <source>
        <dbReference type="EMBL" id="PSJ30606.1"/>
    </source>
</evidence>
<proteinExistence type="predicted"/>
<dbReference type="Proteomes" id="UP000242427">
    <property type="component" value="Unassembled WGS sequence"/>
</dbReference>
<dbReference type="SUPFAM" id="SSF55729">
    <property type="entry name" value="Acyl-CoA N-acyltransferases (Nat)"/>
    <property type="match status" value="1"/>
</dbReference>
<name>A0A9X7JVP3_9ACTN</name>
<dbReference type="PROSITE" id="PS51186">
    <property type="entry name" value="GNAT"/>
    <property type="match status" value="1"/>
</dbReference>
<dbReference type="Gene3D" id="3.40.630.30">
    <property type="match status" value="1"/>
</dbReference>
<protein>
    <submittedName>
        <fullName evidence="2">GNAT family N-acetyltransferase</fullName>
    </submittedName>
</protein>
<reference evidence="2 3" key="1">
    <citation type="submission" date="2018-03" db="EMBL/GenBank/DDBJ databases">
        <title>Chitinolytic properties of Streptosporangium nondiastaticum TBG75A20.</title>
        <authorList>
            <person name="Gayathri V."/>
            <person name="Shiburaj S."/>
        </authorList>
    </citation>
    <scope>NUCLEOTIDE SEQUENCE [LARGE SCALE GENOMIC DNA]</scope>
    <source>
        <strain evidence="2 3">TBG75A20</strain>
    </source>
</reference>